<dbReference type="Pfam" id="PF00024">
    <property type="entry name" value="PAN_1"/>
    <property type="match status" value="1"/>
</dbReference>
<accession>A0A8B6BYD5</accession>
<dbReference type="Proteomes" id="UP000596742">
    <property type="component" value="Unassembled WGS sequence"/>
</dbReference>
<dbReference type="InterPro" id="IPR003609">
    <property type="entry name" value="Pan_app"/>
</dbReference>
<proteinExistence type="predicted"/>
<evidence type="ECO:0000313" key="3">
    <source>
        <dbReference type="Proteomes" id="UP000596742"/>
    </source>
</evidence>
<dbReference type="InterPro" id="IPR022041">
    <property type="entry name" value="Methyltransf_FA"/>
</dbReference>
<sequence length="203" mass="23254">MDSAMPFYDINFGAYTNTKTMLVRRTDDNLFPKPFTTTWDTVIDRHRLNYEEFRDFWVSWDGGIIKHGRGSVIGVDIIGEWADSDPFPVSSIGVLNSYKTAGDWIIHTTVDGNASNHFINCSPPNERVDLNIYKPVMILSATMCALECKRDEQCMGFNYNDNRCELLSFEQGVVTAIPKISQTGWRFYTKCYVQRNTCLDCLL</sequence>
<evidence type="ECO:0000313" key="2">
    <source>
        <dbReference type="EMBL" id="VDH97091.1"/>
    </source>
</evidence>
<gene>
    <name evidence="2" type="ORF">MGAL_10B054087</name>
</gene>
<evidence type="ECO:0000259" key="1">
    <source>
        <dbReference type="PROSITE" id="PS50948"/>
    </source>
</evidence>
<comment type="caution">
    <text evidence="2">The sequence shown here is derived from an EMBL/GenBank/DDBJ whole genome shotgun (WGS) entry which is preliminary data.</text>
</comment>
<dbReference type="EMBL" id="UYJE01000854">
    <property type="protein sequence ID" value="VDH97091.1"/>
    <property type="molecule type" value="Genomic_DNA"/>
</dbReference>
<dbReference type="AlphaFoldDB" id="A0A8B6BYD5"/>
<dbReference type="Pfam" id="PF12248">
    <property type="entry name" value="Methyltransf_FA"/>
    <property type="match status" value="1"/>
</dbReference>
<dbReference type="PROSITE" id="PS50948">
    <property type="entry name" value="PAN"/>
    <property type="match status" value="1"/>
</dbReference>
<dbReference type="OrthoDB" id="6092539at2759"/>
<name>A0A8B6BYD5_MYTGA</name>
<keyword evidence="3" id="KW-1185">Reference proteome</keyword>
<reference evidence="2" key="1">
    <citation type="submission" date="2018-11" db="EMBL/GenBank/DDBJ databases">
        <authorList>
            <person name="Alioto T."/>
            <person name="Alioto T."/>
        </authorList>
    </citation>
    <scope>NUCLEOTIDE SEQUENCE</scope>
</reference>
<feature type="domain" description="Apple" evidence="1">
    <location>
        <begin position="121"/>
        <end position="191"/>
    </location>
</feature>
<protein>
    <recommendedName>
        <fullName evidence="1">Apple domain-containing protein</fullName>
    </recommendedName>
</protein>
<organism evidence="2 3">
    <name type="scientific">Mytilus galloprovincialis</name>
    <name type="common">Mediterranean mussel</name>
    <dbReference type="NCBI Taxonomy" id="29158"/>
    <lineage>
        <taxon>Eukaryota</taxon>
        <taxon>Metazoa</taxon>
        <taxon>Spiralia</taxon>
        <taxon>Lophotrochozoa</taxon>
        <taxon>Mollusca</taxon>
        <taxon>Bivalvia</taxon>
        <taxon>Autobranchia</taxon>
        <taxon>Pteriomorphia</taxon>
        <taxon>Mytilida</taxon>
        <taxon>Mytiloidea</taxon>
        <taxon>Mytilidae</taxon>
        <taxon>Mytilinae</taxon>
        <taxon>Mytilus</taxon>
    </lineage>
</organism>